<dbReference type="Gene3D" id="2.60.120.430">
    <property type="entry name" value="Galactose-binding lectin"/>
    <property type="match status" value="1"/>
</dbReference>
<dbReference type="Gene3D" id="3.20.20.80">
    <property type="entry name" value="Glycosidases"/>
    <property type="match status" value="1"/>
</dbReference>
<dbReference type="KEGG" id="part:PARC_a2212"/>
<evidence type="ECO:0000313" key="3">
    <source>
        <dbReference type="EMBL" id="ATC86723.1"/>
    </source>
</evidence>
<accession>A0A290S3S6</accession>
<feature type="domain" description="Agarase CBM-like" evidence="2">
    <location>
        <begin position="48"/>
        <end position="225"/>
    </location>
</feature>
<dbReference type="OrthoDB" id="9760450at2"/>
<dbReference type="InterPro" id="IPR040669">
    <property type="entry name" value="Agarase_CBM"/>
</dbReference>
<evidence type="ECO:0000256" key="1">
    <source>
        <dbReference type="SAM" id="SignalP"/>
    </source>
</evidence>
<dbReference type="RefSeq" id="WP_010554479.1">
    <property type="nucleotide sequence ID" value="NZ_CP011025.1"/>
</dbReference>
<feature type="signal peptide" evidence="1">
    <location>
        <begin position="1"/>
        <end position="21"/>
    </location>
</feature>
<protein>
    <recommendedName>
        <fullName evidence="2">Agarase CBM-like domain-containing protein</fullName>
    </recommendedName>
</protein>
<reference evidence="3 4" key="1">
    <citation type="journal article" date="2012" name="J. Bacteriol.">
        <title>Genome sequences of type strains of seven species of the marine bacterium Pseudoalteromonas.</title>
        <authorList>
            <person name="Xie B.B."/>
            <person name="Shu Y.L."/>
            <person name="Qin Q.L."/>
            <person name="Rong J.C."/>
            <person name="Zhang X.Y."/>
            <person name="Chen X.L."/>
            <person name="Shi M."/>
            <person name="He H.L."/>
            <person name="Zhou B.C."/>
            <person name="Zhang Y.Z."/>
        </authorList>
    </citation>
    <scope>NUCLEOTIDE SEQUENCE [LARGE SCALE GENOMIC DNA]</scope>
    <source>
        <strain evidence="3 4">A 37-1-2</strain>
    </source>
</reference>
<proteinExistence type="predicted"/>
<keyword evidence="1" id="KW-0732">Signal</keyword>
<gene>
    <name evidence="3" type="ORF">PARC_a2212</name>
</gene>
<evidence type="ECO:0000259" key="2">
    <source>
        <dbReference type="Pfam" id="PF17992"/>
    </source>
</evidence>
<name>A0A290S3S6_9GAMM</name>
<sequence>MFLNPYSVKLASSFFCLSVLAGCHNAKASDQDSTKGATPLKKEHIIFDFEQDNYSQYINTINGFSTLIKEGGNHKLAVTLKSKSNVESDFEFINPKGWDWQATGNFALALDIQNPDEVSTHLYIKTIDKSGQFQTRSVVVPAQSQNTYYIELKGVNLNVNSGIRSNPPSWKSSYTPIVYRGGQKNIDVSSIVKVSFGVKGLLEDKRFLIDNVRLIKPANFDTHYLKGLVDKFGQNAKLDFTNKVSSTEQLQVISQKEQINLQNSPMKGRSKYSGWKNGPQLKATGYFRTEKYKGKWSLVDPEGYLFFSTGIDNVRMANTSTITGYDFDQSYIKQREAGDLTPEDSLGLNPAPESAWPTRYKSSALRADMFNWLPEQNNPLADNYGYRREVHSGAIKRGETFSFYRANLQRKYQTNNNNNLMKQWQNTTVKRMLSWGFTSFGNWIEEDYYHTNKLPYFANAWIIGNFKTVSSGNDYWSPLPDPFDSLFVERADVTLAKVAQQVKNSPWCVGVFIDNEKSWGMMNSDAARYGIAINTLKNNAQNSPTKAQFVTLMKNKYSKISKLNEAWNIRLASWDEFAAGVALTQFNEQTNEDLSTMLFHYANQYFAVVDAAIAKHLPNQLNMGARFADWGMTPEIRAAAAAHVDVMSYNYYREGLNEDFWAFLSDINMPSIIGEFHNGALDSGLLNPGLIHTQSQQERGTKYKKYMNSVIDNPYFVGAHWFQYIDSPLTGRAYDGENYNVGFVNVADIPYKPLVDAAKSMNKSLYERRYNNAKN</sequence>
<dbReference type="EMBL" id="CP011025">
    <property type="protein sequence ID" value="ATC86723.1"/>
    <property type="molecule type" value="Genomic_DNA"/>
</dbReference>
<feature type="chain" id="PRO_5012154503" description="Agarase CBM-like domain-containing protein" evidence="1">
    <location>
        <begin position="22"/>
        <end position="775"/>
    </location>
</feature>
<organism evidence="3 4">
    <name type="scientific">Pseudoalteromonas arctica A 37-1-2</name>
    <dbReference type="NCBI Taxonomy" id="1117313"/>
    <lineage>
        <taxon>Bacteria</taxon>
        <taxon>Pseudomonadati</taxon>
        <taxon>Pseudomonadota</taxon>
        <taxon>Gammaproteobacteria</taxon>
        <taxon>Alteromonadales</taxon>
        <taxon>Pseudoalteromonadaceae</taxon>
        <taxon>Pseudoalteromonas</taxon>
    </lineage>
</organism>
<evidence type="ECO:0000313" key="4">
    <source>
        <dbReference type="Proteomes" id="UP000016505"/>
    </source>
</evidence>
<dbReference type="AlphaFoldDB" id="A0A290S3S6"/>
<dbReference type="SUPFAM" id="SSF51445">
    <property type="entry name" value="(Trans)glycosidases"/>
    <property type="match status" value="1"/>
</dbReference>
<dbReference type="InterPro" id="IPR017853">
    <property type="entry name" value="GH"/>
</dbReference>
<dbReference type="Pfam" id="PF17992">
    <property type="entry name" value="Agarase_CBM"/>
    <property type="match status" value="1"/>
</dbReference>
<dbReference type="Proteomes" id="UP000016505">
    <property type="component" value="Chromosome I"/>
</dbReference>